<dbReference type="GO" id="GO:0005524">
    <property type="term" value="F:ATP binding"/>
    <property type="evidence" value="ECO:0007669"/>
    <property type="project" value="UniProtKB-UniRule"/>
</dbReference>
<evidence type="ECO:0000313" key="11">
    <source>
        <dbReference type="EMBL" id="SCV05538.1"/>
    </source>
</evidence>
<dbReference type="InterPro" id="IPR036961">
    <property type="entry name" value="Kinesin_motor_dom_sf"/>
</dbReference>
<dbReference type="PANTHER" id="PTHR13140:SF857">
    <property type="entry name" value="MYOSIN-11"/>
    <property type="match status" value="1"/>
</dbReference>
<proteinExistence type="inferred from homology"/>
<dbReference type="PANTHER" id="PTHR13140">
    <property type="entry name" value="MYOSIN"/>
    <property type="match status" value="1"/>
</dbReference>
<dbReference type="Gene3D" id="1.10.287.1490">
    <property type="match status" value="1"/>
</dbReference>
<sequence length="1862" mass="214299">MQDVWIPDPDQTFARAQLVEEKTVRNKQNKDEKWAIVKVNGKQMEIPAEELCQVNPSTFDRIDDMSELTHLNEPSVLHNLENRYTDDCIYTYSGLFLVAINPYSNIRIYSQDYINLYLGSPKEDNKPHIFAVAEEAYQNLLTLRRDQSILVTGESGAGKTENTKKILQYLASVTSEDKLAPNSEHESFERKILRSNPILESFGNAQTVRNNNSSRFGKFIKIEFDELGKINGAHVDWYLLEKSRVINQTSRERNYHIFYQMLSGMTAQELRKYGLESNSIRNYRYLRDSNPSIPGVDDTQDYHALLASFKIVGFTEAEVHSVMTCISIILHIGNIEFVSERAEQASFSGSVEPLCQLLGVAEADFKIAILKPRAKAGKDWVSQAKNAEQARFILNSLSRSLYENLFAHIVQKINDNLDHGSMTENYIGLLDIAGFEIFRHNSFEQLCINYTNEKLQQFFNHHMFVLEQNEYIKENVQWNYVDYGKDLQSTIDLIEKKDKNPGVLPLLDEESILPKSTDESFYSKLITFCDEKSPKFKRSKKDKCFVMKHYAGDVEYNVEGWLSKNKDPLHANLLQVLSNSSNELISGFFCEGDPRASSFKTASIRHRIQLNSLLERLSSTEPHFVRCIIPNDKKKAHDFNRSLILDQLRCNGVLEGIRIAREGYPNRIFFKEFFQRYKILTDEYRFSNNSKKNCEIVLSSLHLDPSLFKVGNSKLFFKAGVLAGLEAKKENRIATMVSKLNAKISGNSVRTNTSDKLKKLQAAQVLSVAFKTYDKLMKDHWFSLYVKIKPLLESTQEISKTKKIAEQIKGLEVKLEAIQSQNEKLQDEKNVLAQDLTTVREKLQTETQKLEEHQNSLLSVQTREKELSSLLETSNGYKEQLLQEKQSLEKKIESSSDDVGRVRDEAAKTQETLGNLEKEKDALARKLLEVEGQLKQVKGSHSLIQSEKTSLLEEVKAKELELSSKDTNISQLKAELSASDEQLERSLQGLEKKFNSTSKRLNSLVEENKNLRTSLDRSKKEYTEIQSIVHSKEKELQRLTERSEQNQALVASLNKERSELSVEQGNLISEVKTLQTELSNYKQKCQSLEETCSSLRDALDKSTKDIASARENPTHNEIGANKLQSLTEQLTRERSLTKFLNERLVDQVSSRASSRALSEQDDSRLMPAEDVFEAYDELRIELRGATYRLEKEISQKKDLISKLRFTETRLASASFEIQNMSSQLRALKNVITNADLNVNVEDIIDQIEPVEVNHEKLILEIEHLKSQLHAEKQARHDAENAASALHNKFKQIQRSDSSSDIFRLKYEASEQRLKSLESKITSHALRDRTNLSNGEIFTQRGSISKYEEDLRFYRLENYKLQELLAESEKQINTLKKSIRQHQTERSSMGEKLLRLRKDLEVTERQNHLLSTSTTNHKTQYENCINDLHASEEQLKEMIHCLRESEADIKTMAAIIERLKSQNRHKDKQLWEVESRNNELESDLQEKNIDVSKLQSKIDILSKELSHFKDRARKAGDQTELINEIEKLKSDMDGSLRVETELKKEYASVSYTLERLKIEYDAKIEDLLNQNSHYEKVVGSLVAERDDATSVKKGLESTLNNLHSKVENLNDSLTKLLDEKHQLELQRDSYLTKFGESKRDLEKSTSERDNIASKILSLEEALNLQCQQNDRNEALVQQLQSSAAEFKSQLAIEKDKSIVLHEENQSLGKSNSQLRQTVKVLESKMADNTEKDAWISKLQELEDLLTKESDAKFEGIKIVKSLERTTEELKLVNSKQADTIAMANKDREAFANELADKVERLGMLENHVSKQEVEIRRTERDRAYQEERILHLEKELDLWKEKYNEVSMRRKSTDARSGEEIFI</sequence>
<evidence type="ECO:0000259" key="10">
    <source>
        <dbReference type="PROSITE" id="PS51456"/>
    </source>
</evidence>
<dbReference type="Gene3D" id="1.20.120.720">
    <property type="entry name" value="Myosin VI head, motor domain, U50 subdomain"/>
    <property type="match status" value="1"/>
</dbReference>
<dbReference type="InterPro" id="IPR001609">
    <property type="entry name" value="Myosin_head_motor_dom-like"/>
</dbReference>
<evidence type="ECO:0000256" key="6">
    <source>
        <dbReference type="ARBA" id="ARBA00023175"/>
    </source>
</evidence>
<dbReference type="GO" id="GO:0000146">
    <property type="term" value="F:microfilament motor activity"/>
    <property type="evidence" value="ECO:0007669"/>
    <property type="project" value="TreeGrafter"/>
</dbReference>
<dbReference type="OrthoDB" id="6108017at2759"/>
<evidence type="ECO:0000256" key="7">
    <source>
        <dbReference type="ARBA" id="ARBA00023203"/>
    </source>
</evidence>
<feature type="coiled-coil region" evidence="9">
    <location>
        <begin position="1441"/>
        <end position="1510"/>
    </location>
</feature>
<evidence type="ECO:0000256" key="9">
    <source>
        <dbReference type="SAM" id="Coils"/>
    </source>
</evidence>
<keyword evidence="7 8" id="KW-0009">Actin-binding</keyword>
<feature type="coiled-coil region" evidence="9">
    <location>
        <begin position="801"/>
        <end position="1112"/>
    </location>
</feature>
<feature type="region of interest" description="Actin-binding" evidence="8">
    <location>
        <begin position="610"/>
        <end position="632"/>
    </location>
</feature>
<keyword evidence="6 8" id="KW-0505">Motor protein</keyword>
<dbReference type="GO" id="GO:0051015">
    <property type="term" value="F:actin filament binding"/>
    <property type="evidence" value="ECO:0007669"/>
    <property type="project" value="TreeGrafter"/>
</dbReference>
<feature type="coiled-coil region" evidence="9">
    <location>
        <begin position="1217"/>
        <end position="1281"/>
    </location>
</feature>
<dbReference type="PRINTS" id="PR00193">
    <property type="entry name" value="MYOSINHEAVY"/>
</dbReference>
<accession>A0A1G4KM80</accession>
<dbReference type="Gene3D" id="1.20.58.530">
    <property type="match status" value="1"/>
</dbReference>
<dbReference type="Gene3D" id="1.10.10.820">
    <property type="match status" value="1"/>
</dbReference>
<reference evidence="12" key="1">
    <citation type="submission" date="2016-03" db="EMBL/GenBank/DDBJ databases">
        <authorList>
            <person name="Devillers Hugo."/>
        </authorList>
    </citation>
    <scope>NUCLEOTIDE SEQUENCE [LARGE SCALE GENOMIC DNA]</scope>
</reference>
<dbReference type="FunFam" id="1.10.10.820:FF:000001">
    <property type="entry name" value="Myosin heavy chain"/>
    <property type="match status" value="1"/>
</dbReference>
<dbReference type="SUPFAM" id="SSF57997">
    <property type="entry name" value="Tropomyosin"/>
    <property type="match status" value="1"/>
</dbReference>
<evidence type="ECO:0000256" key="5">
    <source>
        <dbReference type="ARBA" id="ARBA00023123"/>
    </source>
</evidence>
<evidence type="ECO:0000256" key="4">
    <source>
        <dbReference type="ARBA" id="ARBA00023054"/>
    </source>
</evidence>
<keyword evidence="2 8" id="KW-0547">Nucleotide-binding</keyword>
<feature type="coiled-coil region" evidence="9">
    <location>
        <begin position="1800"/>
        <end position="1848"/>
    </location>
</feature>
<evidence type="ECO:0000256" key="2">
    <source>
        <dbReference type="ARBA" id="ARBA00022741"/>
    </source>
</evidence>
<organism evidence="11 12">
    <name type="scientific">Lachancea nothofagi CBS 11611</name>
    <dbReference type="NCBI Taxonomy" id="1266666"/>
    <lineage>
        <taxon>Eukaryota</taxon>
        <taxon>Fungi</taxon>
        <taxon>Dikarya</taxon>
        <taxon>Ascomycota</taxon>
        <taxon>Saccharomycotina</taxon>
        <taxon>Saccharomycetes</taxon>
        <taxon>Saccharomycetales</taxon>
        <taxon>Saccharomycetaceae</taxon>
        <taxon>Lachancea</taxon>
    </lineage>
</organism>
<gene>
    <name evidence="11" type="ORF">LANO_0H09692G</name>
</gene>
<feature type="coiled-coil region" evidence="9">
    <location>
        <begin position="1591"/>
        <end position="1632"/>
    </location>
</feature>
<keyword evidence="4 9" id="KW-0175">Coiled coil</keyword>
<evidence type="ECO:0000256" key="8">
    <source>
        <dbReference type="PROSITE-ProRule" id="PRU00782"/>
    </source>
</evidence>
<dbReference type="GO" id="GO:0007015">
    <property type="term" value="P:actin filament organization"/>
    <property type="evidence" value="ECO:0007669"/>
    <property type="project" value="TreeGrafter"/>
</dbReference>
<evidence type="ECO:0000313" key="12">
    <source>
        <dbReference type="Proteomes" id="UP000189911"/>
    </source>
</evidence>
<dbReference type="GO" id="GO:0016459">
    <property type="term" value="C:myosin complex"/>
    <property type="evidence" value="ECO:0007669"/>
    <property type="project" value="UniProtKB-KW"/>
</dbReference>
<dbReference type="Pfam" id="PF00063">
    <property type="entry name" value="Myosin_head"/>
    <property type="match status" value="1"/>
</dbReference>
<dbReference type="SUPFAM" id="SSF52540">
    <property type="entry name" value="P-loop containing nucleoside triphosphate hydrolases"/>
    <property type="match status" value="1"/>
</dbReference>
<feature type="coiled-coil region" evidence="9">
    <location>
        <begin position="1357"/>
        <end position="1384"/>
    </location>
</feature>
<evidence type="ECO:0000256" key="3">
    <source>
        <dbReference type="ARBA" id="ARBA00022840"/>
    </source>
</evidence>
<dbReference type="InterPro" id="IPR027417">
    <property type="entry name" value="P-loop_NTPase"/>
</dbReference>
<dbReference type="PROSITE" id="PS51456">
    <property type="entry name" value="MYOSIN_MOTOR"/>
    <property type="match status" value="1"/>
</dbReference>
<name>A0A1G4KM80_9SACH</name>
<dbReference type="SMART" id="SM00242">
    <property type="entry name" value="MYSc"/>
    <property type="match status" value="1"/>
</dbReference>
<dbReference type="Gene3D" id="1.20.5.4820">
    <property type="match status" value="1"/>
</dbReference>
<comment type="similarity">
    <text evidence="1 8">Belongs to the TRAFAC class myosin-kinesin ATPase superfamily. Myosin family.</text>
</comment>
<keyword evidence="3 8" id="KW-0067">ATP-binding</keyword>
<dbReference type="CDD" id="cd01377">
    <property type="entry name" value="MYSc_class_II"/>
    <property type="match status" value="1"/>
</dbReference>
<keyword evidence="12" id="KW-1185">Reference proteome</keyword>
<dbReference type="Proteomes" id="UP000189911">
    <property type="component" value="Chromosome H"/>
</dbReference>
<keyword evidence="5 8" id="KW-0518">Myosin</keyword>
<dbReference type="EMBL" id="LT598447">
    <property type="protein sequence ID" value="SCV05538.1"/>
    <property type="molecule type" value="Genomic_DNA"/>
</dbReference>
<dbReference type="GO" id="GO:0016020">
    <property type="term" value="C:membrane"/>
    <property type="evidence" value="ECO:0007669"/>
    <property type="project" value="TreeGrafter"/>
</dbReference>
<feature type="binding site" evidence="8">
    <location>
        <begin position="153"/>
        <end position="160"/>
    </location>
    <ligand>
        <name>ATP</name>
        <dbReference type="ChEBI" id="CHEBI:30616"/>
    </ligand>
</feature>
<dbReference type="Gene3D" id="3.40.850.10">
    <property type="entry name" value="Kinesin motor domain"/>
    <property type="match status" value="1"/>
</dbReference>
<protein>
    <submittedName>
        <fullName evidence="11">LANO_0H09692g1_1</fullName>
    </submittedName>
</protein>
<feature type="coiled-coil region" evidence="9">
    <location>
        <begin position="1675"/>
        <end position="1730"/>
    </location>
</feature>
<evidence type="ECO:0000256" key="1">
    <source>
        <dbReference type="ARBA" id="ARBA00008314"/>
    </source>
</evidence>
<dbReference type="GO" id="GO:0005737">
    <property type="term" value="C:cytoplasm"/>
    <property type="evidence" value="ECO:0007669"/>
    <property type="project" value="TreeGrafter"/>
</dbReference>
<feature type="domain" description="Myosin motor" evidence="10">
    <location>
        <begin position="60"/>
        <end position="730"/>
    </location>
</feature>